<evidence type="ECO:0000313" key="2">
    <source>
        <dbReference type="EMBL" id="SVB81408.1"/>
    </source>
</evidence>
<dbReference type="EMBL" id="UINC01058767">
    <property type="protein sequence ID" value="SVB81408.1"/>
    <property type="molecule type" value="Genomic_DNA"/>
</dbReference>
<evidence type="ECO:0000256" key="1">
    <source>
        <dbReference type="SAM" id="MobiDB-lite"/>
    </source>
</evidence>
<accession>A0A382H2A3</accession>
<feature type="compositionally biased region" description="Gly residues" evidence="1">
    <location>
        <begin position="183"/>
        <end position="195"/>
    </location>
</feature>
<dbReference type="AlphaFoldDB" id="A0A382H2A3"/>
<gene>
    <name evidence="2" type="ORF">METZ01_LOCUS234262</name>
</gene>
<name>A0A382H2A3_9ZZZZ</name>
<sequence>MNNKFKNYFFIILAGVLLPTIALTQTTLTFTNAASTGQFGPNQTQVNAAYDGTTLDDAVTINTEGIQEWTVPATGVYTIEVWGAQGGNNGWYTGGKGARMKGDFTLSANDVLKFVVGQQGYTSDTYRAGGGGGSFVWIDDGALLIVAGGGGGGGGASNDSDEHGTTGTAGKAGQSTVTSSYPGGSGGTSGGGGGDGYGGNGANHAGGGAGWISDGEGSYPGRTKYYFYGGGNYQGGYGGGGGINNSGAGGGGGYSGGGGSGWAYGSPNSNAPGGGGGSYNENGSNQSNSSGAREGHGQVVITYCIGFCFESIAKAADNSYVDVTFTAGAYNTNGGSGALETSDFSLTFAQNGGPATAASISSIKKNDNTAAGSASALSGGETVIRMFLNITGLPAGVETILIGPTNGSSIYDSEGTAMNAASAIAATLNDVNGPYITGTTIPSTNATVAVTFSEAAYNTNGGSG</sequence>
<proteinExistence type="predicted"/>
<feature type="non-terminal residue" evidence="2">
    <location>
        <position position="464"/>
    </location>
</feature>
<feature type="region of interest" description="Disordered" evidence="1">
    <location>
        <begin position="273"/>
        <end position="292"/>
    </location>
</feature>
<feature type="compositionally biased region" description="Polar residues" evidence="1">
    <location>
        <begin position="165"/>
        <end position="182"/>
    </location>
</feature>
<feature type="region of interest" description="Disordered" evidence="1">
    <location>
        <begin position="153"/>
        <end position="195"/>
    </location>
</feature>
<organism evidence="2">
    <name type="scientific">marine metagenome</name>
    <dbReference type="NCBI Taxonomy" id="408172"/>
    <lineage>
        <taxon>unclassified sequences</taxon>
        <taxon>metagenomes</taxon>
        <taxon>ecological metagenomes</taxon>
    </lineage>
</organism>
<feature type="compositionally biased region" description="Low complexity" evidence="1">
    <location>
        <begin position="279"/>
        <end position="291"/>
    </location>
</feature>
<reference evidence="2" key="1">
    <citation type="submission" date="2018-05" db="EMBL/GenBank/DDBJ databases">
        <authorList>
            <person name="Lanie J.A."/>
            <person name="Ng W.-L."/>
            <person name="Kazmierczak K.M."/>
            <person name="Andrzejewski T.M."/>
            <person name="Davidsen T.M."/>
            <person name="Wayne K.J."/>
            <person name="Tettelin H."/>
            <person name="Glass J.I."/>
            <person name="Rusch D."/>
            <person name="Podicherti R."/>
            <person name="Tsui H.-C.T."/>
            <person name="Winkler M.E."/>
        </authorList>
    </citation>
    <scope>NUCLEOTIDE SEQUENCE</scope>
</reference>
<dbReference type="PANTHER" id="PTHR31535">
    <property type="match status" value="1"/>
</dbReference>
<protein>
    <submittedName>
        <fullName evidence="2">Uncharacterized protein</fullName>
    </submittedName>
</protein>
<dbReference type="PANTHER" id="PTHR31535:SF3">
    <property type="entry name" value="REGULATORY PROTEIN ZESTE"/>
    <property type="match status" value="1"/>
</dbReference>